<dbReference type="Proteomes" id="UP000053462">
    <property type="component" value="Unassembled WGS sequence"/>
</dbReference>
<sequence>MYQLNTGMVKYHNEQVDSYAVPVKFSIANPKSKTTYVEVEIIDAGNSNFTFADGTTIKQYSVNANSTLVVSEDLLPGINPAGTMKDAITLKVSYYSNSDYTGLFGTDTIQLTINYYIQNADLTWVSSDYPDDSAFIVDYWDNTCFSTSTGQPATGKLGNLTLTMNSTKKESDTQGIVSSLAPQLLLSVGWYHTSKGSKTWNVSVPLSGAEANNVFLAGIINWTSRDWSGGDTPTTRIYAEFTGAGAFYSTTTVPSVFKLVWFPSEFEKRLRFYIYIYSSYSYKVTDVYIRYILDGLIAFNPLP</sequence>
<comment type="caution">
    <text evidence="1">The sequence shown here is derived from an EMBL/GenBank/DDBJ whole genome shotgun (WGS) entry which is preliminary data.</text>
</comment>
<dbReference type="RefSeq" id="WP_058938233.1">
    <property type="nucleotide sequence ID" value="NZ_LLYW01000008.1"/>
</dbReference>
<protein>
    <submittedName>
        <fullName evidence="1">Uncharacterized protein</fullName>
    </submittedName>
</protein>
<accession>A0A100XZ04</accession>
<dbReference type="OrthoDB" id="94090at2157"/>
<keyword evidence="2" id="KW-1185">Reference proteome</keyword>
<reference evidence="1 2" key="1">
    <citation type="submission" date="2015-10" db="EMBL/GenBank/DDBJ databases">
        <title>Draft genome sequence of Thermococcus celericrescens strain DSM 17994.</title>
        <authorList>
            <person name="Hong S.-J."/>
            <person name="Park C.-E."/>
            <person name="Shin J.-H."/>
        </authorList>
    </citation>
    <scope>NUCLEOTIDE SEQUENCE [LARGE SCALE GENOMIC DNA]</scope>
    <source>
        <strain evidence="1 2">DSM 17994</strain>
    </source>
</reference>
<organism evidence="1 2">
    <name type="scientific">Thermococcus celericrescens</name>
    <dbReference type="NCBI Taxonomy" id="227598"/>
    <lineage>
        <taxon>Archaea</taxon>
        <taxon>Methanobacteriati</taxon>
        <taxon>Methanobacteriota</taxon>
        <taxon>Thermococci</taxon>
        <taxon>Thermococcales</taxon>
        <taxon>Thermococcaceae</taxon>
        <taxon>Thermococcus</taxon>
    </lineage>
</organism>
<dbReference type="STRING" id="227598.APY94_03000"/>
<gene>
    <name evidence="1" type="ORF">APY94_03000</name>
</gene>
<dbReference type="AlphaFoldDB" id="A0A100XZ04"/>
<dbReference type="EMBL" id="LLYW01000008">
    <property type="protein sequence ID" value="KUH34258.1"/>
    <property type="molecule type" value="Genomic_DNA"/>
</dbReference>
<proteinExistence type="predicted"/>
<evidence type="ECO:0000313" key="2">
    <source>
        <dbReference type="Proteomes" id="UP000053462"/>
    </source>
</evidence>
<evidence type="ECO:0000313" key="1">
    <source>
        <dbReference type="EMBL" id="KUH34258.1"/>
    </source>
</evidence>
<name>A0A100XZ04_9EURY</name>